<sequence>MPPPTTRTCNPRPSRQVGIEALVVRAMLLLEMPAGNSNISQVYSHPDSDAADSVPRLSFGHTPHAFSLSTNAPAARAADASAAGNVHLYAASNHTAAVHHAAGRTIEAGVLDPVLERDQGVPLHATLTSLMPVDVGKAWVDARNPGYSGDKGSLWIANDYPELLRGVFPDGLLLKVGLKGVWGSCGSGRRGSWFVCVVWGLREVLEAQKGLGGDDAGSSWEILEPVVAASRTTCGHGACVKADTETNGSAAAAPYWDPRPAALEQCATPRDANRTNPRARHSQAVTARDYGARATHVRARVLSSGVWAGGAADAAYPVVVQHACLGKKIRACARGRGGHLRWTLRNAWMYTHPALARPSPPSGDEQEHLLGLKRDTDMARIGGGGENEPSWKCETALAKLSSLIRRTSRDSLLPSWASSVAASTSAHSGCLKPTTTTTSLRATTWPRSLGSDAARDRLCRRRRRRCCRLLIHCRSSRSNIRVIFLLCELACRLTLQRWLISYCIATVPKLSFSFSDSHCTLLQH</sequence>
<evidence type="ECO:0000313" key="2">
    <source>
        <dbReference type="Proteomes" id="UP001219525"/>
    </source>
</evidence>
<organism evidence="1 2">
    <name type="scientific">Mycena pura</name>
    <dbReference type="NCBI Taxonomy" id="153505"/>
    <lineage>
        <taxon>Eukaryota</taxon>
        <taxon>Fungi</taxon>
        <taxon>Dikarya</taxon>
        <taxon>Basidiomycota</taxon>
        <taxon>Agaricomycotina</taxon>
        <taxon>Agaricomycetes</taxon>
        <taxon>Agaricomycetidae</taxon>
        <taxon>Agaricales</taxon>
        <taxon>Marasmiineae</taxon>
        <taxon>Mycenaceae</taxon>
        <taxon>Mycena</taxon>
    </lineage>
</organism>
<reference evidence="1" key="1">
    <citation type="submission" date="2023-03" db="EMBL/GenBank/DDBJ databases">
        <title>Massive genome expansion in bonnet fungi (Mycena s.s.) driven by repeated elements and novel gene families across ecological guilds.</title>
        <authorList>
            <consortium name="Lawrence Berkeley National Laboratory"/>
            <person name="Harder C.B."/>
            <person name="Miyauchi S."/>
            <person name="Viragh M."/>
            <person name="Kuo A."/>
            <person name="Thoen E."/>
            <person name="Andreopoulos B."/>
            <person name="Lu D."/>
            <person name="Skrede I."/>
            <person name="Drula E."/>
            <person name="Henrissat B."/>
            <person name="Morin E."/>
            <person name="Kohler A."/>
            <person name="Barry K."/>
            <person name="LaButti K."/>
            <person name="Morin E."/>
            <person name="Salamov A."/>
            <person name="Lipzen A."/>
            <person name="Mereny Z."/>
            <person name="Hegedus B."/>
            <person name="Baldrian P."/>
            <person name="Stursova M."/>
            <person name="Weitz H."/>
            <person name="Taylor A."/>
            <person name="Grigoriev I.V."/>
            <person name="Nagy L.G."/>
            <person name="Martin F."/>
            <person name="Kauserud H."/>
        </authorList>
    </citation>
    <scope>NUCLEOTIDE SEQUENCE</scope>
    <source>
        <strain evidence="1">9144</strain>
    </source>
</reference>
<evidence type="ECO:0000313" key="1">
    <source>
        <dbReference type="EMBL" id="KAJ7191316.1"/>
    </source>
</evidence>
<proteinExistence type="predicted"/>
<dbReference type="Proteomes" id="UP001219525">
    <property type="component" value="Unassembled WGS sequence"/>
</dbReference>
<keyword evidence="2" id="KW-1185">Reference proteome</keyword>
<dbReference type="AlphaFoldDB" id="A0AAD6UNU5"/>
<accession>A0AAD6UNU5</accession>
<dbReference type="EMBL" id="JARJCW010000134">
    <property type="protein sequence ID" value="KAJ7191316.1"/>
    <property type="molecule type" value="Genomic_DNA"/>
</dbReference>
<protein>
    <submittedName>
        <fullName evidence="1">Uncharacterized protein</fullName>
    </submittedName>
</protein>
<gene>
    <name evidence="1" type="ORF">GGX14DRAFT_407255</name>
</gene>
<name>A0AAD6UNU5_9AGAR</name>
<comment type="caution">
    <text evidence="1">The sequence shown here is derived from an EMBL/GenBank/DDBJ whole genome shotgun (WGS) entry which is preliminary data.</text>
</comment>